<dbReference type="FunFam" id="3.40.47.10:FF:000010">
    <property type="entry name" value="Acetyl-CoA acetyltransferase (Thiolase)"/>
    <property type="match status" value="1"/>
</dbReference>
<dbReference type="InterPro" id="IPR020615">
    <property type="entry name" value="Thiolase_acyl_enz_int_AS"/>
</dbReference>
<dbReference type="Proteomes" id="UP001141619">
    <property type="component" value="Unassembled WGS sequence"/>
</dbReference>
<dbReference type="InterPro" id="IPR020617">
    <property type="entry name" value="Thiolase_C"/>
</dbReference>
<dbReference type="InterPro" id="IPR020610">
    <property type="entry name" value="Thiolase_AS"/>
</dbReference>
<reference evidence="10" key="1">
    <citation type="submission" date="2022-08" db="EMBL/GenBank/DDBJ databases">
        <authorList>
            <person name="Vandamme P."/>
            <person name="Hettiarachchi A."/>
            <person name="Peeters C."/>
            <person name="Cnockaert M."/>
            <person name="Carlier A."/>
        </authorList>
    </citation>
    <scope>NUCLEOTIDE SEQUENCE</scope>
    <source>
        <strain evidence="10">LMG 31809</strain>
    </source>
</reference>
<dbReference type="CDD" id="cd00751">
    <property type="entry name" value="thiolase"/>
    <property type="match status" value="1"/>
</dbReference>
<dbReference type="EMBL" id="JANWOI010000003">
    <property type="protein sequence ID" value="MDA5194248.1"/>
    <property type="molecule type" value="Genomic_DNA"/>
</dbReference>
<evidence type="ECO:0000256" key="6">
    <source>
        <dbReference type="PIRSR" id="PIRSR000429-1"/>
    </source>
</evidence>
<reference evidence="10" key="2">
    <citation type="journal article" date="2023" name="Syst. Appl. Microbiol.">
        <title>Govania unica gen. nov., sp. nov., a rare biosphere bacterium that represents a novel family in the class Alphaproteobacteria.</title>
        <authorList>
            <person name="Vandamme P."/>
            <person name="Peeters C."/>
            <person name="Hettiarachchi A."/>
            <person name="Cnockaert M."/>
            <person name="Carlier A."/>
        </authorList>
    </citation>
    <scope>NUCLEOTIDE SEQUENCE</scope>
    <source>
        <strain evidence="10">LMG 31809</strain>
    </source>
</reference>
<dbReference type="Gene3D" id="3.40.47.10">
    <property type="match status" value="2"/>
</dbReference>
<dbReference type="Pfam" id="PF00108">
    <property type="entry name" value="Thiolase_N"/>
    <property type="match status" value="1"/>
</dbReference>
<name>A0A9X3TYQ7_9PROT</name>
<dbReference type="InterPro" id="IPR002155">
    <property type="entry name" value="Thiolase"/>
</dbReference>
<keyword evidence="3" id="KW-0583">PHB biosynthesis</keyword>
<evidence type="ECO:0000256" key="5">
    <source>
        <dbReference type="ARBA" id="ARBA00037924"/>
    </source>
</evidence>
<evidence type="ECO:0000256" key="7">
    <source>
        <dbReference type="RuleBase" id="RU003557"/>
    </source>
</evidence>
<evidence type="ECO:0000256" key="2">
    <source>
        <dbReference type="ARBA" id="ARBA00022679"/>
    </source>
</evidence>
<gene>
    <name evidence="10" type="ORF">NYP16_09825</name>
</gene>
<keyword evidence="11" id="KW-1185">Reference proteome</keyword>
<dbReference type="PROSITE" id="PS00737">
    <property type="entry name" value="THIOLASE_2"/>
    <property type="match status" value="1"/>
</dbReference>
<keyword evidence="4 7" id="KW-0012">Acyltransferase</keyword>
<dbReference type="PROSITE" id="PS00099">
    <property type="entry name" value="THIOLASE_3"/>
    <property type="match status" value="1"/>
</dbReference>
<comment type="pathway">
    <text evidence="5">Metabolic intermediate biosynthesis; (R)-mevalonate biosynthesis; (R)-mevalonate from acetyl-CoA: step 1/3.</text>
</comment>
<organism evidence="10 11">
    <name type="scientific">Govanella unica</name>
    <dbReference type="NCBI Taxonomy" id="2975056"/>
    <lineage>
        <taxon>Bacteria</taxon>
        <taxon>Pseudomonadati</taxon>
        <taxon>Pseudomonadota</taxon>
        <taxon>Alphaproteobacteria</taxon>
        <taxon>Emcibacterales</taxon>
        <taxon>Govanellaceae</taxon>
        <taxon>Govanella</taxon>
    </lineage>
</organism>
<dbReference type="InterPro" id="IPR020616">
    <property type="entry name" value="Thiolase_N"/>
</dbReference>
<dbReference type="PANTHER" id="PTHR18919:SF107">
    <property type="entry name" value="ACETYL-COA ACETYLTRANSFERASE, CYTOSOLIC"/>
    <property type="match status" value="1"/>
</dbReference>
<evidence type="ECO:0000259" key="8">
    <source>
        <dbReference type="Pfam" id="PF00108"/>
    </source>
</evidence>
<dbReference type="PROSITE" id="PS00098">
    <property type="entry name" value="THIOLASE_1"/>
    <property type="match status" value="1"/>
</dbReference>
<dbReference type="InterPro" id="IPR020613">
    <property type="entry name" value="Thiolase_CS"/>
</dbReference>
<sequence length="396" mass="41423">MSVQKNDVVILSAVRTAIGGFGGSLKDVPLNELAAKVVAEAVSRAGVQPDDVQSVVVGSVIRTETYDAYLSRVAALKAGLPQSVQCLTVNRLCGSGLEAIVLAAQQIELGEVELAVAGGAENMSRSIYHVPSARWGQRMGDATVVDELTTVLTDPFGNGHMGVTAENVAAEYGISRETQDAFAVESHRRAIAAIRNGYFKDQILPIELKTRKGVTIFDTDEHPRDNVTLESLAALRPAFKKDGSVTAGNASGINDGASMLVLMDRARAEREGRKPLARIVSYARAGVDPKLMGTGPIPAVTRALERANLTVADMDVIESNEAFASQACAVSGALGFPADKVNPNGGAVALGHPVGASGAIITTKTIYELERTGGRYGLMTLCIGGGQGIAAVIERL</sequence>
<evidence type="ECO:0000256" key="3">
    <source>
        <dbReference type="ARBA" id="ARBA00022752"/>
    </source>
</evidence>
<evidence type="ECO:0000256" key="1">
    <source>
        <dbReference type="ARBA" id="ARBA00010982"/>
    </source>
</evidence>
<comment type="similarity">
    <text evidence="1 7">Belongs to the thiolase-like superfamily. Thiolase family.</text>
</comment>
<dbReference type="InterPro" id="IPR016039">
    <property type="entry name" value="Thiolase-like"/>
</dbReference>
<evidence type="ECO:0000313" key="11">
    <source>
        <dbReference type="Proteomes" id="UP001141619"/>
    </source>
</evidence>
<dbReference type="Pfam" id="PF02803">
    <property type="entry name" value="Thiolase_C"/>
    <property type="match status" value="1"/>
</dbReference>
<dbReference type="GO" id="GO:0042619">
    <property type="term" value="P:poly-hydroxybutyrate biosynthetic process"/>
    <property type="evidence" value="ECO:0007669"/>
    <property type="project" value="UniProtKB-KW"/>
</dbReference>
<feature type="domain" description="Thiolase C-terminal" evidence="9">
    <location>
        <begin position="274"/>
        <end position="395"/>
    </location>
</feature>
<dbReference type="AlphaFoldDB" id="A0A9X3TYQ7"/>
<evidence type="ECO:0000313" key="10">
    <source>
        <dbReference type="EMBL" id="MDA5194248.1"/>
    </source>
</evidence>
<feature type="active site" description="Acyl-thioester intermediate" evidence="6">
    <location>
        <position position="93"/>
    </location>
</feature>
<keyword evidence="2 7" id="KW-0808">Transferase</keyword>
<dbReference type="PANTHER" id="PTHR18919">
    <property type="entry name" value="ACETYL-COA C-ACYLTRANSFERASE"/>
    <property type="match status" value="1"/>
</dbReference>
<protein>
    <submittedName>
        <fullName evidence="10">Acetyl-CoA C-acyltransferase family protein</fullName>
    </submittedName>
</protein>
<dbReference type="GO" id="GO:0044281">
    <property type="term" value="P:small molecule metabolic process"/>
    <property type="evidence" value="ECO:0007669"/>
    <property type="project" value="UniProtKB-ARBA"/>
</dbReference>
<feature type="domain" description="Thiolase N-terminal" evidence="8">
    <location>
        <begin position="8"/>
        <end position="265"/>
    </location>
</feature>
<dbReference type="NCBIfam" id="NF006552">
    <property type="entry name" value="PRK09051.1"/>
    <property type="match status" value="1"/>
</dbReference>
<evidence type="ECO:0000256" key="4">
    <source>
        <dbReference type="ARBA" id="ARBA00023315"/>
    </source>
</evidence>
<dbReference type="RefSeq" id="WP_274943952.1">
    <property type="nucleotide sequence ID" value="NZ_JANWOI010000003.1"/>
</dbReference>
<feature type="active site" description="Proton acceptor" evidence="6">
    <location>
        <position position="382"/>
    </location>
</feature>
<dbReference type="PIRSF" id="PIRSF000429">
    <property type="entry name" value="Ac-CoA_Ac_transf"/>
    <property type="match status" value="1"/>
</dbReference>
<evidence type="ECO:0000259" key="9">
    <source>
        <dbReference type="Pfam" id="PF02803"/>
    </source>
</evidence>
<proteinExistence type="inferred from homology"/>
<comment type="caution">
    <text evidence="10">The sequence shown here is derived from an EMBL/GenBank/DDBJ whole genome shotgun (WGS) entry which is preliminary data.</text>
</comment>
<dbReference type="GO" id="GO:0003988">
    <property type="term" value="F:acetyl-CoA C-acyltransferase activity"/>
    <property type="evidence" value="ECO:0007669"/>
    <property type="project" value="UniProtKB-ARBA"/>
</dbReference>
<dbReference type="SUPFAM" id="SSF53901">
    <property type="entry name" value="Thiolase-like"/>
    <property type="match status" value="2"/>
</dbReference>
<feature type="active site" description="Proton acceptor" evidence="6">
    <location>
        <position position="352"/>
    </location>
</feature>
<dbReference type="NCBIfam" id="TIGR01930">
    <property type="entry name" value="AcCoA-C-Actrans"/>
    <property type="match status" value="1"/>
</dbReference>
<accession>A0A9X3TYQ7</accession>